<dbReference type="Proteomes" id="UP000803884">
    <property type="component" value="Unassembled WGS sequence"/>
</dbReference>
<dbReference type="GO" id="GO:0008270">
    <property type="term" value="F:zinc ion binding"/>
    <property type="evidence" value="ECO:0007669"/>
    <property type="project" value="InterPro"/>
</dbReference>
<organism evidence="4 5">
    <name type="scientific">Cladosporium halotolerans</name>
    <dbReference type="NCBI Taxonomy" id="1052096"/>
    <lineage>
        <taxon>Eukaryota</taxon>
        <taxon>Fungi</taxon>
        <taxon>Dikarya</taxon>
        <taxon>Ascomycota</taxon>
        <taxon>Pezizomycotina</taxon>
        <taxon>Dothideomycetes</taxon>
        <taxon>Dothideomycetidae</taxon>
        <taxon>Cladosporiales</taxon>
        <taxon>Cladosporiaceae</taxon>
        <taxon>Cladosporium</taxon>
    </lineage>
</organism>
<dbReference type="EMBL" id="JAAQHG020000024">
    <property type="protein sequence ID" value="KAL1584696.1"/>
    <property type="molecule type" value="Genomic_DNA"/>
</dbReference>
<sequence>MSSSSSRRSGRHRKPPCDECYSRNTYCDGQRPSCGSCKNRGIDCHYHTGRNEAFTIALTRKYAAIRQNNDENEQFLKLLIDATEAEAVRILHAFRNGESITSLLGFGQDEPEVDGIVDGEYPDGVEVDGAEVDGVEVDGVEVDGVEVDGDFDTGVDVRTGAVEGKRSRVRQKMLNPAEGSSSGRA</sequence>
<name>A0AB34KLJ2_9PEZI</name>
<dbReference type="SUPFAM" id="SSF57701">
    <property type="entry name" value="Zn2/Cys6 DNA-binding domain"/>
    <property type="match status" value="1"/>
</dbReference>
<dbReference type="GeneID" id="96008365"/>
<evidence type="ECO:0000256" key="1">
    <source>
        <dbReference type="ARBA" id="ARBA00023242"/>
    </source>
</evidence>
<keyword evidence="5" id="KW-1185">Reference proteome</keyword>
<dbReference type="InterPro" id="IPR001138">
    <property type="entry name" value="Zn2Cys6_DnaBD"/>
</dbReference>
<dbReference type="GO" id="GO:0000981">
    <property type="term" value="F:DNA-binding transcription factor activity, RNA polymerase II-specific"/>
    <property type="evidence" value="ECO:0007669"/>
    <property type="project" value="InterPro"/>
</dbReference>
<gene>
    <name evidence="4" type="ORF">WHR41_06922</name>
</gene>
<dbReference type="PANTHER" id="PTHR47256">
    <property type="entry name" value="ZN(II)2CYS6 TRANSCRIPTION FACTOR (EUROFUNG)-RELATED"/>
    <property type="match status" value="1"/>
</dbReference>
<evidence type="ECO:0000259" key="3">
    <source>
        <dbReference type="PROSITE" id="PS50048"/>
    </source>
</evidence>
<evidence type="ECO:0000256" key="2">
    <source>
        <dbReference type="SAM" id="MobiDB-lite"/>
    </source>
</evidence>
<protein>
    <recommendedName>
        <fullName evidence="3">Zn(2)-C6 fungal-type domain-containing protein</fullName>
    </recommendedName>
</protein>
<reference evidence="4 5" key="1">
    <citation type="journal article" date="2020" name="Microbiol. Resour. Announc.">
        <title>Draft Genome Sequence of a Cladosporium Species Isolated from the Mesophotic Ascidian Didemnum maculosum.</title>
        <authorList>
            <person name="Gioti A."/>
            <person name="Siaperas R."/>
            <person name="Nikolaivits E."/>
            <person name="Le Goff G."/>
            <person name="Ouazzani J."/>
            <person name="Kotoulas G."/>
            <person name="Topakas E."/>
        </authorList>
    </citation>
    <scope>NUCLEOTIDE SEQUENCE [LARGE SCALE GENOMIC DNA]</scope>
    <source>
        <strain evidence="4 5">TM138-S3</strain>
    </source>
</reference>
<dbReference type="Pfam" id="PF00172">
    <property type="entry name" value="Zn_clus"/>
    <property type="match status" value="1"/>
</dbReference>
<evidence type="ECO:0000313" key="5">
    <source>
        <dbReference type="Proteomes" id="UP000803884"/>
    </source>
</evidence>
<accession>A0AB34KLJ2</accession>
<feature type="region of interest" description="Disordered" evidence="2">
    <location>
        <begin position="162"/>
        <end position="185"/>
    </location>
</feature>
<dbReference type="PROSITE" id="PS50048">
    <property type="entry name" value="ZN2_CY6_FUNGAL_2"/>
    <property type="match status" value="1"/>
</dbReference>
<comment type="caution">
    <text evidence="4">The sequence shown here is derived from an EMBL/GenBank/DDBJ whole genome shotgun (WGS) entry which is preliminary data.</text>
</comment>
<proteinExistence type="predicted"/>
<feature type="domain" description="Zn(2)-C6 fungal-type" evidence="3">
    <location>
        <begin position="16"/>
        <end position="46"/>
    </location>
</feature>
<dbReference type="PANTHER" id="PTHR47256:SF1">
    <property type="entry name" value="ZN(II)2CYS6 TRANSCRIPTION FACTOR (EUROFUNG)"/>
    <property type="match status" value="1"/>
</dbReference>
<dbReference type="InterPro" id="IPR036864">
    <property type="entry name" value="Zn2-C6_fun-type_DNA-bd_sf"/>
</dbReference>
<dbReference type="Gene3D" id="4.10.240.10">
    <property type="entry name" value="Zn(2)-C6 fungal-type DNA-binding domain"/>
    <property type="match status" value="1"/>
</dbReference>
<evidence type="ECO:0000313" key="4">
    <source>
        <dbReference type="EMBL" id="KAL1584696.1"/>
    </source>
</evidence>
<dbReference type="InterPro" id="IPR053187">
    <property type="entry name" value="Notoamide_regulator"/>
</dbReference>
<dbReference type="RefSeq" id="XP_069227802.1">
    <property type="nucleotide sequence ID" value="XM_069375527.1"/>
</dbReference>
<keyword evidence="1" id="KW-0539">Nucleus</keyword>
<dbReference type="CDD" id="cd00067">
    <property type="entry name" value="GAL4"/>
    <property type="match status" value="1"/>
</dbReference>
<dbReference type="AlphaFoldDB" id="A0AB34KLJ2"/>